<comment type="caution">
    <text evidence="2">The sequence shown here is derived from an EMBL/GenBank/DDBJ whole genome shotgun (WGS) entry which is preliminary data.</text>
</comment>
<sequence length="127" mass="14613">MKKSIFRTIFLIMIMTLSISVLSGCTGDKRDPKEIVTAYFENAKDGKVDEFESLFTEEAKKMIANNGGMTDFMNFLNRELKSYEIKDVNEKNELATVNVIVDYKTKGQKQTTIQLRKVENAWRINNS</sequence>
<dbReference type="Proteomes" id="UP000035904">
    <property type="component" value="Unassembled WGS sequence"/>
</dbReference>
<dbReference type="EMBL" id="LDPG01000007">
    <property type="protein sequence ID" value="KLV18248.1"/>
    <property type="molecule type" value="Genomic_DNA"/>
</dbReference>
<dbReference type="RefSeq" id="WP_047956605.1">
    <property type="nucleotide sequence ID" value="NZ_LDPG01000007.1"/>
</dbReference>
<protein>
    <submittedName>
        <fullName evidence="2">Lumazine-binding protein</fullName>
    </submittedName>
</protein>
<proteinExistence type="predicted"/>
<accession>A0A0J1HX52</accession>
<dbReference type="AlphaFoldDB" id="A0A0J1HX52"/>
<feature type="chain" id="PRO_5039338956" evidence="1">
    <location>
        <begin position="24"/>
        <end position="127"/>
    </location>
</feature>
<dbReference type="PROSITE" id="PS51257">
    <property type="entry name" value="PROKAR_LIPOPROTEIN"/>
    <property type="match status" value="1"/>
</dbReference>
<dbReference type="InterPro" id="IPR032710">
    <property type="entry name" value="NTF2-like_dom_sf"/>
</dbReference>
<evidence type="ECO:0000313" key="2">
    <source>
        <dbReference type="EMBL" id="KLV18248.1"/>
    </source>
</evidence>
<reference evidence="2 3" key="1">
    <citation type="submission" date="2015-05" db="EMBL/GenBank/DDBJ databases">
        <title>Whole genome sequence and identification of bacterial endophytes from Costus igneus.</title>
        <authorList>
            <person name="Lee Y.P."/>
            <person name="Gan H.M."/>
            <person name="Eng W."/>
            <person name="Wheatley M.S."/>
            <person name="Caraballo A."/>
            <person name="Polter S."/>
            <person name="Savka M.A."/>
            <person name="Hudson A.O."/>
        </authorList>
    </citation>
    <scope>NUCLEOTIDE SEQUENCE [LARGE SCALE GENOMIC DNA]</scope>
    <source>
        <strain evidence="2 3">RIT375</strain>
    </source>
</reference>
<gene>
    <name evidence="2" type="ORF">ABW01_12750</name>
</gene>
<evidence type="ECO:0000313" key="3">
    <source>
        <dbReference type="Proteomes" id="UP000035904"/>
    </source>
</evidence>
<organism evidence="2 3">
    <name type="scientific">Bacillus anthracis</name>
    <name type="common">anthrax bacterium</name>
    <dbReference type="NCBI Taxonomy" id="1392"/>
    <lineage>
        <taxon>Bacteria</taxon>
        <taxon>Bacillati</taxon>
        <taxon>Bacillota</taxon>
        <taxon>Bacilli</taxon>
        <taxon>Bacillales</taxon>
        <taxon>Bacillaceae</taxon>
        <taxon>Bacillus</taxon>
        <taxon>Bacillus cereus group</taxon>
    </lineage>
</organism>
<evidence type="ECO:0000256" key="1">
    <source>
        <dbReference type="SAM" id="SignalP"/>
    </source>
</evidence>
<dbReference type="SUPFAM" id="SSF54427">
    <property type="entry name" value="NTF2-like"/>
    <property type="match status" value="1"/>
</dbReference>
<dbReference type="PATRIC" id="fig|1392.242.peg.5570"/>
<feature type="signal peptide" evidence="1">
    <location>
        <begin position="1"/>
        <end position="23"/>
    </location>
</feature>
<name>A0A0J1HX52_BACAN</name>
<dbReference type="Gene3D" id="3.10.450.50">
    <property type="match status" value="1"/>
</dbReference>
<keyword evidence="1" id="KW-0732">Signal</keyword>